<evidence type="ECO:0000313" key="13">
    <source>
        <dbReference type="EMBL" id="KAB0797684.1"/>
    </source>
</evidence>
<evidence type="ECO:0000256" key="10">
    <source>
        <dbReference type="ARBA" id="ARBA00023201"/>
    </source>
</evidence>
<feature type="transmembrane region" description="Helical" evidence="12">
    <location>
        <begin position="230"/>
        <end position="256"/>
    </location>
</feature>
<comment type="subcellular location">
    <subcellularLocation>
        <location evidence="1">Cell membrane</location>
        <topology evidence="1">Multi-pass membrane protein</topology>
    </subcellularLocation>
</comment>
<feature type="transmembrane region" description="Helical" evidence="12">
    <location>
        <begin position="90"/>
        <end position="111"/>
    </location>
</feature>
<feature type="transmembrane region" description="Helical" evidence="12">
    <location>
        <begin position="316"/>
        <end position="339"/>
    </location>
</feature>
<name>A0A5N4AK54_PHOPY</name>
<keyword evidence="7" id="KW-0915">Sodium</keyword>
<dbReference type="Pfam" id="PF00474">
    <property type="entry name" value="SSF"/>
    <property type="match status" value="1"/>
</dbReference>
<dbReference type="AlphaFoldDB" id="A0A5N4AK54"/>
<dbReference type="InterPro" id="IPR038377">
    <property type="entry name" value="Na/Glc_symporter_sf"/>
</dbReference>
<sequence>MCGTYTCIRLCCELLNFLCQDELLLLRLQPLLDDRVAKMGEHVFFLGIWDYVVISGVLLISAGVGIYYHFTGGKQNTVKEYLFANRDMHVVPVAFSLMASSLSAVTILGGVSESYTYGIQQTVLNLAVILFGPLFSYTYMPVFFRLQLTSVYEYLGKRFGMVARLTGSLTYTILTTIQSGMVLYAPALALDAVTGISKNVAILSLGSVCTFYSTIGGMKAVIVTDVLQTLLMVAAVTCVPIHAILTTGSFSEIWRIAEEGNRTSLLNFDIDPTIRYSWFSLIIGGGVLYLSLSCTNQSQIQRYLCVKDLKSARQAVYLRIPISVGLNVSAIFTGLVIYARYYQCDPIANQSIRFSDQLLPYYVVQTMGHIPGLSGLFIAGIFSAALSTLSSSLNCLAAVTLEDYFKPIYFKATGRNPPNDKLSLYSKIISLVFGFICIGSACLAHMLGGLMQSTGSFIGILGGPLLALFSLGMFTRSANQKGAMTGFVAGIALCCWAAFGGPRPPLPKLPVQVSGCNETISVRPTSHPKLDDREYFWLYRLSYMYNGVIGFLCTFVVGIVLSIICNKVAGQTPKVDSNLLATLTFNTKRKVNNHKTEVGEALLHQGIQNGRKVKGSF</sequence>
<evidence type="ECO:0000256" key="4">
    <source>
        <dbReference type="ARBA" id="ARBA00022475"/>
    </source>
</evidence>
<dbReference type="Proteomes" id="UP000327044">
    <property type="component" value="Unassembled WGS sequence"/>
</dbReference>
<keyword evidence="3" id="KW-0813">Transport</keyword>
<dbReference type="InterPro" id="IPR001734">
    <property type="entry name" value="Na/solute_symporter"/>
</dbReference>
<evidence type="ECO:0000256" key="9">
    <source>
        <dbReference type="ARBA" id="ARBA00023136"/>
    </source>
</evidence>
<feature type="transmembrane region" description="Helical" evidence="12">
    <location>
        <begin position="482"/>
        <end position="499"/>
    </location>
</feature>
<evidence type="ECO:0000256" key="8">
    <source>
        <dbReference type="ARBA" id="ARBA00023065"/>
    </source>
</evidence>
<reference evidence="13 14" key="1">
    <citation type="journal article" date="2018" name="Elife">
        <title>Firefly genomes illuminate parallel origins of bioluminescence in beetles.</title>
        <authorList>
            <person name="Fallon T.R."/>
            <person name="Lower S.E."/>
            <person name="Chang C.H."/>
            <person name="Bessho-Uehara M."/>
            <person name="Martin G.J."/>
            <person name="Bewick A.J."/>
            <person name="Behringer M."/>
            <person name="Debat H.J."/>
            <person name="Wong I."/>
            <person name="Day J.C."/>
            <person name="Suvorov A."/>
            <person name="Silva C.J."/>
            <person name="Stanger-Hall K.F."/>
            <person name="Hall D.W."/>
            <person name="Schmitz R.J."/>
            <person name="Nelson D.R."/>
            <person name="Lewis S.M."/>
            <person name="Shigenobu S."/>
            <person name="Bybee S.M."/>
            <person name="Larracuente A.M."/>
            <person name="Oba Y."/>
            <person name="Weng J.K."/>
        </authorList>
    </citation>
    <scope>NUCLEOTIDE SEQUENCE [LARGE SCALE GENOMIC DNA]</scope>
    <source>
        <strain evidence="13">1611_PpyrPB1</strain>
        <tissue evidence="13">Whole body</tissue>
    </source>
</reference>
<feature type="transmembrane region" description="Helical" evidence="12">
    <location>
        <begin position="543"/>
        <end position="564"/>
    </location>
</feature>
<dbReference type="PANTHER" id="PTHR42985">
    <property type="entry name" value="SODIUM-COUPLED MONOCARBOXYLATE TRANSPORTER"/>
    <property type="match status" value="1"/>
</dbReference>
<evidence type="ECO:0000256" key="12">
    <source>
        <dbReference type="SAM" id="Phobius"/>
    </source>
</evidence>
<dbReference type="InParanoid" id="A0A5N4AK54"/>
<accession>A0A5N4AK54</accession>
<dbReference type="GO" id="GO:0015293">
    <property type="term" value="F:symporter activity"/>
    <property type="evidence" value="ECO:0007669"/>
    <property type="project" value="TreeGrafter"/>
</dbReference>
<evidence type="ECO:0000256" key="6">
    <source>
        <dbReference type="ARBA" id="ARBA00022989"/>
    </source>
</evidence>
<gene>
    <name evidence="13" type="ORF">PPYR_08677</name>
</gene>
<feature type="transmembrane region" description="Helical" evidence="12">
    <location>
        <begin position="276"/>
        <end position="295"/>
    </location>
</feature>
<dbReference type="GO" id="GO:0005886">
    <property type="term" value="C:plasma membrane"/>
    <property type="evidence" value="ECO:0007669"/>
    <property type="project" value="UniProtKB-SubCell"/>
</dbReference>
<keyword evidence="6 12" id="KW-1133">Transmembrane helix</keyword>
<protein>
    <recommendedName>
        <fullName evidence="15">Sodium-dependent multivitamin transporter</fullName>
    </recommendedName>
</protein>
<dbReference type="Gene3D" id="1.20.1730.10">
    <property type="entry name" value="Sodium/glucose cotransporter"/>
    <property type="match status" value="1"/>
</dbReference>
<keyword evidence="9 12" id="KW-0472">Membrane</keyword>
<feature type="transmembrane region" description="Helical" evidence="12">
    <location>
        <begin position="376"/>
        <end position="401"/>
    </location>
</feature>
<feature type="transmembrane region" description="Helical" evidence="12">
    <location>
        <begin position="165"/>
        <end position="188"/>
    </location>
</feature>
<dbReference type="EMBL" id="VVIM01000006">
    <property type="protein sequence ID" value="KAB0797684.1"/>
    <property type="molecule type" value="Genomic_DNA"/>
</dbReference>
<organism evidence="13 14">
    <name type="scientific">Photinus pyralis</name>
    <name type="common">Common eastern firefly</name>
    <name type="synonym">Lampyris pyralis</name>
    <dbReference type="NCBI Taxonomy" id="7054"/>
    <lineage>
        <taxon>Eukaryota</taxon>
        <taxon>Metazoa</taxon>
        <taxon>Ecdysozoa</taxon>
        <taxon>Arthropoda</taxon>
        <taxon>Hexapoda</taxon>
        <taxon>Insecta</taxon>
        <taxon>Pterygota</taxon>
        <taxon>Neoptera</taxon>
        <taxon>Endopterygota</taxon>
        <taxon>Coleoptera</taxon>
        <taxon>Polyphaga</taxon>
        <taxon>Elateriformia</taxon>
        <taxon>Elateroidea</taxon>
        <taxon>Lampyridae</taxon>
        <taxon>Lampyrinae</taxon>
        <taxon>Photinus</taxon>
    </lineage>
</organism>
<keyword evidence="4" id="KW-1003">Cell membrane</keyword>
<evidence type="ECO:0000256" key="5">
    <source>
        <dbReference type="ARBA" id="ARBA00022692"/>
    </source>
</evidence>
<comment type="caution">
    <text evidence="13">The sequence shown here is derived from an EMBL/GenBank/DDBJ whole genome shotgun (WGS) entry which is preliminary data.</text>
</comment>
<dbReference type="PANTHER" id="PTHR42985:SF40">
    <property type="entry name" value="LD47995P-RELATED"/>
    <property type="match status" value="1"/>
</dbReference>
<dbReference type="InterPro" id="IPR051163">
    <property type="entry name" value="Sodium:Solute_Symporter_SSF"/>
</dbReference>
<evidence type="ECO:0000313" key="14">
    <source>
        <dbReference type="Proteomes" id="UP000327044"/>
    </source>
</evidence>
<dbReference type="PROSITE" id="PS50283">
    <property type="entry name" value="NA_SOLUT_SYMP_3"/>
    <property type="match status" value="1"/>
</dbReference>
<feature type="transmembrane region" description="Helical" evidence="12">
    <location>
        <begin position="200"/>
        <end position="218"/>
    </location>
</feature>
<evidence type="ECO:0000256" key="1">
    <source>
        <dbReference type="ARBA" id="ARBA00004651"/>
    </source>
</evidence>
<dbReference type="NCBIfam" id="TIGR00813">
    <property type="entry name" value="sss"/>
    <property type="match status" value="1"/>
</dbReference>
<evidence type="ECO:0000256" key="7">
    <source>
        <dbReference type="ARBA" id="ARBA00023053"/>
    </source>
</evidence>
<keyword evidence="14" id="KW-1185">Reference proteome</keyword>
<proteinExistence type="inferred from homology"/>
<keyword evidence="10" id="KW-0739">Sodium transport</keyword>
<evidence type="ECO:0000256" key="3">
    <source>
        <dbReference type="ARBA" id="ARBA00022448"/>
    </source>
</evidence>
<feature type="transmembrane region" description="Helical" evidence="12">
    <location>
        <begin position="123"/>
        <end position="144"/>
    </location>
</feature>
<keyword evidence="8" id="KW-0406">Ion transport</keyword>
<feature type="transmembrane region" description="Helical" evidence="12">
    <location>
        <begin position="48"/>
        <end position="70"/>
    </location>
</feature>
<dbReference type="FunCoup" id="A0A5N4AK54">
    <property type="interactions" value="79"/>
</dbReference>
<evidence type="ECO:0008006" key="15">
    <source>
        <dbReference type="Google" id="ProtNLM"/>
    </source>
</evidence>
<evidence type="ECO:0000256" key="11">
    <source>
        <dbReference type="RuleBase" id="RU362091"/>
    </source>
</evidence>
<feature type="transmembrane region" description="Helical" evidence="12">
    <location>
        <begin position="422"/>
        <end position="448"/>
    </location>
</feature>
<dbReference type="GO" id="GO:0006814">
    <property type="term" value="P:sodium ion transport"/>
    <property type="evidence" value="ECO:0007669"/>
    <property type="project" value="UniProtKB-KW"/>
</dbReference>
<feature type="transmembrane region" description="Helical" evidence="12">
    <location>
        <begin position="454"/>
        <end position="475"/>
    </location>
</feature>
<evidence type="ECO:0000256" key="2">
    <source>
        <dbReference type="ARBA" id="ARBA00006434"/>
    </source>
</evidence>
<keyword evidence="5 12" id="KW-0812">Transmembrane</keyword>
<dbReference type="CDD" id="cd11492">
    <property type="entry name" value="SLC5sbd_NIS-SMVT"/>
    <property type="match status" value="1"/>
</dbReference>
<comment type="similarity">
    <text evidence="2 11">Belongs to the sodium:solute symporter (SSF) (TC 2.A.21) family.</text>
</comment>